<organism evidence="1 2">
    <name type="scientific">Lederbergia lenta</name>
    <name type="common">Bacillus lentus</name>
    <dbReference type="NCBI Taxonomy" id="1467"/>
    <lineage>
        <taxon>Bacteria</taxon>
        <taxon>Bacillati</taxon>
        <taxon>Bacillota</taxon>
        <taxon>Bacilli</taxon>
        <taxon>Bacillales</taxon>
        <taxon>Bacillaceae</taxon>
        <taxon>Lederbergia</taxon>
    </lineage>
</organism>
<dbReference type="Proteomes" id="UP000249134">
    <property type="component" value="Chromosome 1"/>
</dbReference>
<dbReference type="InterPro" id="IPR010461">
    <property type="entry name" value="ComK"/>
</dbReference>
<proteinExistence type="predicted"/>
<dbReference type="GO" id="GO:0030420">
    <property type="term" value="P:establishment of competence for transformation"/>
    <property type="evidence" value="ECO:0007669"/>
    <property type="project" value="InterPro"/>
</dbReference>
<name>A0A2X4WDK0_LEDLE</name>
<dbReference type="EMBL" id="LS483476">
    <property type="protein sequence ID" value="SQI62807.1"/>
    <property type="molecule type" value="Genomic_DNA"/>
</dbReference>
<dbReference type="AlphaFoldDB" id="A0A2X4WDK0"/>
<dbReference type="STRING" id="1348624.GCA_001591545_03143"/>
<dbReference type="Pfam" id="PF06338">
    <property type="entry name" value="ComK"/>
    <property type="match status" value="1"/>
</dbReference>
<accession>A0A2X4WDK0</accession>
<gene>
    <name evidence="1" type="primary">comK</name>
    <name evidence="1" type="ORF">NCTC4824_03790</name>
</gene>
<evidence type="ECO:0000313" key="2">
    <source>
        <dbReference type="Proteomes" id="UP000249134"/>
    </source>
</evidence>
<dbReference type="RefSeq" id="WP_066144310.1">
    <property type="nucleotide sequence ID" value="NZ_CBCSGM010000004.1"/>
</dbReference>
<dbReference type="KEGG" id="blen:NCTC4824_03790"/>
<sequence length="190" mass="22099">MKLIQYYVINRKTFALIPTFDSYGHLFTRVIEGDTSFLVSMSPLQIIEESIIYFGNDYKGARVAAKQALGNIDMPPIKISGSLGIYWFPSMSPSRDECIWFCEDHIDDTIFLSRKKTKIILPLGHEIIMEGSKKHFDLKLHRARDYRKKIETRTTGTSYILHKPHEDVLIIKEHNPNSYQFDQTAQKKKK</sequence>
<reference evidence="1 2" key="1">
    <citation type="submission" date="2018-06" db="EMBL/GenBank/DDBJ databases">
        <authorList>
            <consortium name="Pathogen Informatics"/>
            <person name="Doyle S."/>
        </authorList>
    </citation>
    <scope>NUCLEOTIDE SEQUENCE [LARGE SCALE GENOMIC DNA]</scope>
    <source>
        <strain evidence="1 2">NCTC4824</strain>
    </source>
</reference>
<keyword evidence="2" id="KW-1185">Reference proteome</keyword>
<protein>
    <submittedName>
        <fullName evidence="1">Competence transcription factor CTF</fullName>
    </submittedName>
</protein>
<evidence type="ECO:0000313" key="1">
    <source>
        <dbReference type="EMBL" id="SQI62807.1"/>
    </source>
</evidence>